<dbReference type="EMBL" id="NIZV01000009">
    <property type="protein sequence ID" value="RSM19825.1"/>
    <property type="molecule type" value="Genomic_DNA"/>
</dbReference>
<name>A0A428UZV3_9HYPO</name>
<evidence type="ECO:0000313" key="2">
    <source>
        <dbReference type="EMBL" id="RSM19825.1"/>
    </source>
</evidence>
<gene>
    <name evidence="2" type="ORF">CDV31_001183</name>
</gene>
<feature type="region of interest" description="Disordered" evidence="1">
    <location>
        <begin position="286"/>
        <end position="360"/>
    </location>
</feature>
<protein>
    <submittedName>
        <fullName evidence="2">Uncharacterized protein</fullName>
    </submittedName>
</protein>
<proteinExistence type="predicted"/>
<evidence type="ECO:0000256" key="1">
    <source>
        <dbReference type="SAM" id="MobiDB-lite"/>
    </source>
</evidence>
<organism evidence="2 3">
    <name type="scientific">Fusarium ambrosium</name>
    <dbReference type="NCBI Taxonomy" id="131363"/>
    <lineage>
        <taxon>Eukaryota</taxon>
        <taxon>Fungi</taxon>
        <taxon>Dikarya</taxon>
        <taxon>Ascomycota</taxon>
        <taxon>Pezizomycotina</taxon>
        <taxon>Sordariomycetes</taxon>
        <taxon>Hypocreomycetidae</taxon>
        <taxon>Hypocreales</taxon>
        <taxon>Nectriaceae</taxon>
        <taxon>Fusarium</taxon>
        <taxon>Fusarium solani species complex</taxon>
    </lineage>
</organism>
<dbReference type="AlphaFoldDB" id="A0A428UZV3"/>
<dbReference type="Proteomes" id="UP000288429">
    <property type="component" value="Unassembled WGS sequence"/>
</dbReference>
<feature type="region of interest" description="Disordered" evidence="1">
    <location>
        <begin position="147"/>
        <end position="245"/>
    </location>
</feature>
<comment type="caution">
    <text evidence="2">The sequence shown here is derived from an EMBL/GenBank/DDBJ whole genome shotgun (WGS) entry which is preliminary data.</text>
</comment>
<accession>A0A428UZV3</accession>
<reference evidence="2 3" key="1">
    <citation type="submission" date="2017-06" db="EMBL/GenBank/DDBJ databases">
        <title>Cmopartive genomic analysis of Ambrosia Fusariam Clade fungi.</title>
        <authorList>
            <person name="Stajich J.E."/>
            <person name="Carrillo J."/>
            <person name="Kijimoto T."/>
            <person name="Eskalen A."/>
            <person name="O'Donnell K."/>
            <person name="Kasson M."/>
        </authorList>
    </citation>
    <scope>NUCLEOTIDE SEQUENCE [LARGE SCALE GENOMIC DNA]</scope>
    <source>
        <strain evidence="2 3">NRRL 20438</strain>
    </source>
</reference>
<feature type="compositionally biased region" description="Polar residues" evidence="1">
    <location>
        <begin position="341"/>
        <end position="360"/>
    </location>
</feature>
<sequence length="490" mass="53845">MTTNADYTFTPHPSPEEIQDGWNVSLYGLEDECENQAVVAHLRSIWKENWWKYPDNIKRSFLSATRKTATTKTNNQRPTAHVLFRGSVRFNRLDFDWGVWLVLRAIYYDVNKNARNSRARMTRSNFSRGPAKEMIMQRYPGVNVLEANVPPTFPPRPPSWDKVSGDGTGDSSTSPKVEMGAASASNQTTTGEGGEVQDSGASCDVEMSDDENDSSPSPNDVTSKGKEVAKKHTSAPSQDGNSHLHANLDLTLPSFEAAFSTVGPTLDSLIQSTNQVQASLDALLQGPANEGDHHSEKAADASNDSNGRPEGPKGISKSLPKRRLSDDEEEDSPCSEHTQKRQCTSSDQSSPAESDATTSSSLQKAIIDMDLDQIYELLKKTLNKKTAELATKHVTRQAESLQPPLKDQIAQSLSEKIFRILNISEPSIITNKVIDSMAEQMTSKIIQKVAQKVTQELTAEQQPEVDKRIVDCVARIMMGKLFGPNGIPGL</sequence>
<evidence type="ECO:0000313" key="3">
    <source>
        <dbReference type="Proteomes" id="UP000288429"/>
    </source>
</evidence>
<keyword evidence="3" id="KW-1185">Reference proteome</keyword>
<feature type="compositionally biased region" description="Basic and acidic residues" evidence="1">
    <location>
        <begin position="290"/>
        <end position="299"/>
    </location>
</feature>